<dbReference type="RefSeq" id="WP_197697059.1">
    <property type="nucleotide sequence ID" value="NZ_JAAFNI010000001.1"/>
</dbReference>
<dbReference type="AlphaFoldDB" id="A0A239V7F1"/>
<keyword evidence="5" id="KW-0378">Hydrolase</keyword>
<dbReference type="PANTHER" id="PTHR42788">
    <property type="entry name" value="TAURINE IMPORT ATP-BINDING PROTEIN-RELATED"/>
    <property type="match status" value="1"/>
</dbReference>
<dbReference type="Proteomes" id="UP000242637">
    <property type="component" value="Chromosome 1"/>
</dbReference>
<dbReference type="EMBL" id="LT906453">
    <property type="protein sequence ID" value="SNV17638.1"/>
    <property type="molecule type" value="Genomic_DNA"/>
</dbReference>
<protein>
    <submittedName>
        <fullName evidence="5">Aliphatic sulfonates import ATP-binding protein SsuB</fullName>
        <ecNumber evidence="5">3.6.3.-</ecNumber>
    </submittedName>
</protein>
<dbReference type="InterPro" id="IPR027417">
    <property type="entry name" value="P-loop_NTPase"/>
</dbReference>
<dbReference type="InterPro" id="IPR050166">
    <property type="entry name" value="ABC_transporter_ATP-bind"/>
</dbReference>
<dbReference type="InterPro" id="IPR003439">
    <property type="entry name" value="ABC_transporter-like_ATP-bd"/>
</dbReference>
<dbReference type="Pfam" id="PF00005">
    <property type="entry name" value="ABC_tran"/>
    <property type="match status" value="1"/>
</dbReference>
<dbReference type="SUPFAM" id="SSF52540">
    <property type="entry name" value="P-loop containing nucleoside triphosphate hydrolases"/>
    <property type="match status" value="1"/>
</dbReference>
<dbReference type="InterPro" id="IPR017871">
    <property type="entry name" value="ABC_transporter-like_CS"/>
</dbReference>
<evidence type="ECO:0000256" key="3">
    <source>
        <dbReference type="ARBA" id="ARBA00022840"/>
    </source>
</evidence>
<name>A0A239V7F1_9MICO</name>
<dbReference type="SMART" id="SM00382">
    <property type="entry name" value="AAA"/>
    <property type="match status" value="1"/>
</dbReference>
<dbReference type="STRING" id="1121387.GCA_000429885_01457"/>
<dbReference type="GO" id="GO:0016887">
    <property type="term" value="F:ATP hydrolysis activity"/>
    <property type="evidence" value="ECO:0007669"/>
    <property type="project" value="InterPro"/>
</dbReference>
<keyword evidence="6" id="KW-1185">Reference proteome</keyword>
<evidence type="ECO:0000259" key="4">
    <source>
        <dbReference type="PROSITE" id="PS50893"/>
    </source>
</evidence>
<keyword evidence="1" id="KW-0813">Transport</keyword>
<dbReference type="KEGG" id="dco:SAMEA4475696_0257"/>
<dbReference type="PANTHER" id="PTHR42788:SF19">
    <property type="entry name" value="ALIPHATIC SULFONATES IMPORT ATP-BINDING PROTEIN SSUB 2"/>
    <property type="match status" value="1"/>
</dbReference>
<reference evidence="5 6" key="1">
    <citation type="submission" date="2017-06" db="EMBL/GenBank/DDBJ databases">
        <authorList>
            <consortium name="Pathogen Informatics"/>
        </authorList>
    </citation>
    <scope>NUCLEOTIDE SEQUENCE [LARGE SCALE GENOMIC DNA]</scope>
    <source>
        <strain evidence="5 6">NCTC13039</strain>
    </source>
</reference>
<dbReference type="EC" id="3.6.3.-" evidence="5"/>
<keyword evidence="2" id="KW-0547">Nucleotide-binding</keyword>
<dbReference type="GO" id="GO:0005524">
    <property type="term" value="F:ATP binding"/>
    <property type="evidence" value="ECO:0007669"/>
    <property type="project" value="UniProtKB-KW"/>
</dbReference>
<dbReference type="InterPro" id="IPR003593">
    <property type="entry name" value="AAA+_ATPase"/>
</dbReference>
<evidence type="ECO:0000313" key="5">
    <source>
        <dbReference type="EMBL" id="SNV17638.1"/>
    </source>
</evidence>
<keyword evidence="3 5" id="KW-0067">ATP-binding</keyword>
<dbReference type="PROSITE" id="PS00211">
    <property type="entry name" value="ABC_TRANSPORTER_1"/>
    <property type="match status" value="1"/>
</dbReference>
<proteinExistence type="predicted"/>
<feature type="domain" description="ABC transporter" evidence="4">
    <location>
        <begin position="6"/>
        <end position="231"/>
    </location>
</feature>
<dbReference type="PROSITE" id="PS50893">
    <property type="entry name" value="ABC_TRANSPORTER_2"/>
    <property type="match status" value="1"/>
</dbReference>
<gene>
    <name evidence="5" type="primary">ssuB</name>
    <name evidence="5" type="ORF">SAMEA4475696_00257</name>
</gene>
<accession>A0A239V7F1</accession>
<evidence type="ECO:0000256" key="2">
    <source>
        <dbReference type="ARBA" id="ARBA00022741"/>
    </source>
</evidence>
<dbReference type="Gene3D" id="3.40.50.300">
    <property type="entry name" value="P-loop containing nucleotide triphosphate hydrolases"/>
    <property type="match status" value="1"/>
</dbReference>
<organism evidence="5 6">
    <name type="scientific">Dermatophilus congolensis</name>
    <dbReference type="NCBI Taxonomy" id="1863"/>
    <lineage>
        <taxon>Bacteria</taxon>
        <taxon>Bacillati</taxon>
        <taxon>Actinomycetota</taxon>
        <taxon>Actinomycetes</taxon>
        <taxon>Micrococcales</taxon>
        <taxon>Dermatophilaceae</taxon>
        <taxon>Dermatophilus</taxon>
    </lineage>
</organism>
<sequence length="247" mass="26361">MGDFLADLVNVQLSRGGQPVLQHVDLQVQRGESLALLGPSGAGKSTLLRILDGTLRPDSGTVTLRGSSGGAPRCAVALQDAGLFPWLTVAENVACGALFAPHHRRVSSQRVADLLTRLGLAAVADSYPDRISGGQAQRVSLARALAVEPELLLLDEPLSALDPLTRSEIQEFLRVECHRIAATCVLVTHDVDEAFALTDRVILLGGAGQHGRVSHAWTLPQETSERAHMREEVLAAYRPAEATTAYV</sequence>
<evidence type="ECO:0000256" key="1">
    <source>
        <dbReference type="ARBA" id="ARBA00022448"/>
    </source>
</evidence>
<evidence type="ECO:0000313" key="6">
    <source>
        <dbReference type="Proteomes" id="UP000242637"/>
    </source>
</evidence>
<dbReference type="GeneID" id="63458558"/>